<dbReference type="EMBL" id="RFFH01000013">
    <property type="protein sequence ID" value="RMI29746.1"/>
    <property type="molecule type" value="Genomic_DNA"/>
</dbReference>
<gene>
    <name evidence="2" type="ORF">EBN03_25210</name>
</gene>
<sequence>MRGSIFARRVTSALAAAAATMFVFAGQASAKPAIDFDTAVAQLRHSVAGNTAAEHAIDALIAAHPAVRDTALPAQPFQVPAQSDIGQNGTGPGTYGSGIALGVYGGFQFGFFGGPGTISPNQGSAQLNVVWLNLANGRSGTNLLSQHQDNPIDTTIRTDILQPGGGPIVAAVYGQLWHRWWVGVSDTYPDGYQYELATISMPSFGAVYN</sequence>
<evidence type="ECO:0000313" key="2">
    <source>
        <dbReference type="EMBL" id="RMI29746.1"/>
    </source>
</evidence>
<protein>
    <recommendedName>
        <fullName evidence="4">Tat pathway signal protein</fullName>
    </recommendedName>
</protein>
<dbReference type="RefSeq" id="WP_122190645.1">
    <property type="nucleotide sequence ID" value="NZ_RFFH01000013.1"/>
</dbReference>
<organism evidence="2 3">
    <name type="scientific">Nocardia stercoris</name>
    <dbReference type="NCBI Taxonomy" id="2483361"/>
    <lineage>
        <taxon>Bacteria</taxon>
        <taxon>Bacillati</taxon>
        <taxon>Actinomycetota</taxon>
        <taxon>Actinomycetes</taxon>
        <taxon>Mycobacteriales</taxon>
        <taxon>Nocardiaceae</taxon>
        <taxon>Nocardia</taxon>
    </lineage>
</organism>
<name>A0A3M2KYN8_9NOCA</name>
<evidence type="ECO:0000256" key="1">
    <source>
        <dbReference type="SAM" id="SignalP"/>
    </source>
</evidence>
<dbReference type="Proteomes" id="UP000279275">
    <property type="component" value="Unassembled WGS sequence"/>
</dbReference>
<dbReference type="AlphaFoldDB" id="A0A3M2KYN8"/>
<feature type="chain" id="PRO_5018291835" description="Tat pathway signal protein" evidence="1">
    <location>
        <begin position="31"/>
        <end position="209"/>
    </location>
</feature>
<comment type="caution">
    <text evidence="2">The sequence shown here is derived from an EMBL/GenBank/DDBJ whole genome shotgun (WGS) entry which is preliminary data.</text>
</comment>
<keyword evidence="3" id="KW-1185">Reference proteome</keyword>
<evidence type="ECO:0008006" key="4">
    <source>
        <dbReference type="Google" id="ProtNLM"/>
    </source>
</evidence>
<proteinExistence type="predicted"/>
<accession>A0A3M2KYN8</accession>
<evidence type="ECO:0000313" key="3">
    <source>
        <dbReference type="Proteomes" id="UP000279275"/>
    </source>
</evidence>
<feature type="signal peptide" evidence="1">
    <location>
        <begin position="1"/>
        <end position="30"/>
    </location>
</feature>
<keyword evidence="1" id="KW-0732">Signal</keyword>
<reference evidence="2 3" key="1">
    <citation type="submission" date="2018-10" db="EMBL/GenBank/DDBJ databases">
        <title>Isolation from cow dung.</title>
        <authorList>
            <person name="Ling L."/>
        </authorList>
    </citation>
    <scope>NUCLEOTIDE SEQUENCE [LARGE SCALE GENOMIC DNA]</scope>
    <source>
        <strain evidence="2 3">NEAU-LL90</strain>
    </source>
</reference>
<dbReference type="OrthoDB" id="4567655at2"/>